<keyword evidence="3" id="KW-0342">GTP-binding</keyword>
<dbReference type="Pfam" id="PF00071">
    <property type="entry name" value="Ras"/>
    <property type="match status" value="1"/>
</dbReference>
<dbReference type="PRINTS" id="PR00449">
    <property type="entry name" value="RASTRNSFRMNG"/>
</dbReference>
<dbReference type="InterPro" id="IPR005225">
    <property type="entry name" value="Small_GTP-bd"/>
</dbReference>
<dbReference type="SMART" id="SM00175">
    <property type="entry name" value="RAB"/>
    <property type="match status" value="1"/>
</dbReference>
<dbReference type="PANTHER" id="PTHR47981:SF39">
    <property type="entry name" value="RAS-RELATED PROTEIN RAB"/>
    <property type="match status" value="1"/>
</dbReference>
<organism evidence="4">
    <name type="scientific">Melanaphis sacchari</name>
    <dbReference type="NCBI Taxonomy" id="742174"/>
    <lineage>
        <taxon>Eukaryota</taxon>
        <taxon>Metazoa</taxon>
        <taxon>Ecdysozoa</taxon>
        <taxon>Arthropoda</taxon>
        <taxon>Hexapoda</taxon>
        <taxon>Insecta</taxon>
        <taxon>Pterygota</taxon>
        <taxon>Neoptera</taxon>
        <taxon>Paraneoptera</taxon>
        <taxon>Hemiptera</taxon>
        <taxon>Sternorrhyncha</taxon>
        <taxon>Aphidomorpha</taxon>
        <taxon>Aphidoidea</taxon>
        <taxon>Aphididae</taxon>
        <taxon>Aphidini</taxon>
        <taxon>Melanaphis</taxon>
    </lineage>
</organism>
<dbReference type="GO" id="GO:0003924">
    <property type="term" value="F:GTPase activity"/>
    <property type="evidence" value="ECO:0007669"/>
    <property type="project" value="InterPro"/>
</dbReference>
<evidence type="ECO:0000256" key="2">
    <source>
        <dbReference type="ARBA" id="ARBA00022741"/>
    </source>
</evidence>
<dbReference type="PROSITE" id="PS51419">
    <property type="entry name" value="RAB"/>
    <property type="match status" value="1"/>
</dbReference>
<protein>
    <submittedName>
        <fullName evidence="4">Ras-related protein Rab-33B</fullName>
    </submittedName>
</protein>
<sequence length="149" mass="17474">MGDNLVVPASTGKTEPLQEQRIWKIIVLGDVNTGKTSIIERYCDGKFKDNHKMCTIGIDFKKKIINFENKTIILNIWDTVGTEKYQSLIQLYYRDAKGIFIVYDITNMNSLFKLNTWMENISDVSIQYLTKVIYVHFFCSFKYGKNFDW</sequence>
<reference evidence="4" key="1">
    <citation type="submission" date="2017-10" db="EMBL/GenBank/DDBJ databases">
        <title>Transcriptome Assembly of Sugarcane Aphid Adults.</title>
        <authorList>
            <person name="Scully E.D."/>
            <person name="Palmer N.A."/>
            <person name="Geib S.M."/>
            <person name="Sarath G."/>
            <person name="Sattler S.E."/>
        </authorList>
    </citation>
    <scope>NUCLEOTIDE SEQUENCE</scope>
    <source>
        <tissue evidence="4">Whole body</tissue>
    </source>
</reference>
<dbReference type="InterPro" id="IPR001806">
    <property type="entry name" value="Small_GTPase"/>
</dbReference>
<accession>A0A2H8U181</accession>
<dbReference type="PROSITE" id="PS51421">
    <property type="entry name" value="RAS"/>
    <property type="match status" value="1"/>
</dbReference>
<evidence type="ECO:0000256" key="3">
    <source>
        <dbReference type="ARBA" id="ARBA00023134"/>
    </source>
</evidence>
<comment type="similarity">
    <text evidence="1">Belongs to the small GTPase superfamily. Rab family.</text>
</comment>
<evidence type="ECO:0000313" key="4">
    <source>
        <dbReference type="EMBL" id="MBW19950.1"/>
    </source>
</evidence>
<dbReference type="AlphaFoldDB" id="A0A2H8U181"/>
<dbReference type="CDD" id="cd00154">
    <property type="entry name" value="Rab"/>
    <property type="match status" value="1"/>
</dbReference>
<proteinExistence type="inferred from homology"/>
<dbReference type="FunFam" id="3.40.50.300:FF:001447">
    <property type="entry name" value="Ras-related protein Rab-1B"/>
    <property type="match status" value="1"/>
</dbReference>
<name>A0A2H8U181_9HEMI</name>
<dbReference type="InterPro" id="IPR027417">
    <property type="entry name" value="P-loop_NTPase"/>
</dbReference>
<dbReference type="GO" id="GO:0008333">
    <property type="term" value="P:endosome to lysosome transport"/>
    <property type="evidence" value="ECO:0007669"/>
    <property type="project" value="TreeGrafter"/>
</dbReference>
<evidence type="ECO:0000256" key="1">
    <source>
        <dbReference type="ARBA" id="ARBA00006270"/>
    </source>
</evidence>
<dbReference type="GO" id="GO:0090385">
    <property type="term" value="P:phagosome-lysosome fusion"/>
    <property type="evidence" value="ECO:0007669"/>
    <property type="project" value="TreeGrafter"/>
</dbReference>
<dbReference type="SUPFAM" id="SSF52540">
    <property type="entry name" value="P-loop containing nucleoside triphosphate hydrolases"/>
    <property type="match status" value="1"/>
</dbReference>
<dbReference type="GO" id="GO:0005770">
    <property type="term" value="C:late endosome"/>
    <property type="evidence" value="ECO:0007669"/>
    <property type="project" value="TreeGrafter"/>
</dbReference>
<dbReference type="GO" id="GO:0005525">
    <property type="term" value="F:GTP binding"/>
    <property type="evidence" value="ECO:0007669"/>
    <property type="project" value="UniProtKB-KW"/>
</dbReference>
<dbReference type="SMART" id="SM00173">
    <property type="entry name" value="RAS"/>
    <property type="match status" value="1"/>
</dbReference>
<dbReference type="OrthoDB" id="9989112at2759"/>
<dbReference type="Gene3D" id="3.40.50.300">
    <property type="entry name" value="P-loop containing nucleotide triphosphate hydrolases"/>
    <property type="match status" value="1"/>
</dbReference>
<dbReference type="EMBL" id="GFXV01008145">
    <property type="protein sequence ID" value="MBW19950.1"/>
    <property type="molecule type" value="Transcribed_RNA"/>
</dbReference>
<dbReference type="GO" id="GO:0045335">
    <property type="term" value="C:phagocytic vesicle"/>
    <property type="evidence" value="ECO:0007669"/>
    <property type="project" value="TreeGrafter"/>
</dbReference>
<keyword evidence="2" id="KW-0547">Nucleotide-binding</keyword>
<dbReference type="NCBIfam" id="TIGR00231">
    <property type="entry name" value="small_GTP"/>
    <property type="match status" value="1"/>
</dbReference>
<gene>
    <name evidence="4" type="primary">Rab33b</name>
</gene>
<dbReference type="PANTHER" id="PTHR47981">
    <property type="entry name" value="RAB FAMILY"/>
    <property type="match status" value="1"/>
</dbReference>
<dbReference type="GO" id="GO:0005764">
    <property type="term" value="C:lysosome"/>
    <property type="evidence" value="ECO:0007669"/>
    <property type="project" value="TreeGrafter"/>
</dbReference>